<organism evidence="2 3">
    <name type="scientific">Aspergillus kawachii</name>
    <name type="common">White koji mold</name>
    <name type="synonym">Aspergillus awamori var. kawachi</name>
    <dbReference type="NCBI Taxonomy" id="1069201"/>
    <lineage>
        <taxon>Eukaryota</taxon>
        <taxon>Fungi</taxon>
        <taxon>Dikarya</taxon>
        <taxon>Ascomycota</taxon>
        <taxon>Pezizomycotina</taxon>
        <taxon>Eurotiomycetes</taxon>
        <taxon>Eurotiomycetidae</taxon>
        <taxon>Eurotiales</taxon>
        <taxon>Aspergillaceae</taxon>
        <taxon>Aspergillus</taxon>
        <taxon>Aspergillus subgen. Circumdati</taxon>
    </lineage>
</organism>
<dbReference type="EMBL" id="BCWF01000017">
    <property type="protein sequence ID" value="GAT23357.1"/>
    <property type="molecule type" value="Genomic_DNA"/>
</dbReference>
<reference evidence="2 3" key="1">
    <citation type="journal article" date="2016" name="DNA Res.">
        <title>Genome sequence of Aspergillus luchuensis NBRC 4314.</title>
        <authorList>
            <person name="Yamada O."/>
            <person name="Machida M."/>
            <person name="Hosoyama A."/>
            <person name="Goto M."/>
            <person name="Takahashi T."/>
            <person name="Futagami T."/>
            <person name="Yamagata Y."/>
            <person name="Takeuchi M."/>
            <person name="Kobayashi T."/>
            <person name="Koike H."/>
            <person name="Abe K."/>
            <person name="Asai K."/>
            <person name="Arita M."/>
            <person name="Fujita N."/>
            <person name="Fukuda K."/>
            <person name="Higa K."/>
            <person name="Horikawa H."/>
            <person name="Ishikawa T."/>
            <person name="Jinno K."/>
            <person name="Kato Y."/>
            <person name="Kirimura K."/>
            <person name="Mizutani O."/>
            <person name="Nakasone K."/>
            <person name="Sano M."/>
            <person name="Shiraishi Y."/>
            <person name="Tsukahara M."/>
            <person name="Gomi K."/>
        </authorList>
    </citation>
    <scope>NUCLEOTIDE SEQUENCE [LARGE SCALE GENOMIC DNA]</scope>
    <source>
        <strain evidence="2 3">RIB 2604</strain>
    </source>
</reference>
<proteinExistence type="predicted"/>
<feature type="region of interest" description="Disordered" evidence="1">
    <location>
        <begin position="447"/>
        <end position="467"/>
    </location>
</feature>
<feature type="region of interest" description="Disordered" evidence="1">
    <location>
        <begin position="1"/>
        <end position="137"/>
    </location>
</feature>
<feature type="region of interest" description="Disordered" evidence="1">
    <location>
        <begin position="194"/>
        <end position="213"/>
    </location>
</feature>
<dbReference type="VEuPathDB" id="FungiDB:ASPFODRAFT_42934"/>
<feature type="compositionally biased region" description="Low complexity" evidence="1">
    <location>
        <begin position="54"/>
        <end position="65"/>
    </location>
</feature>
<comment type="caution">
    <text evidence="2">The sequence shown here is derived from an EMBL/GenBank/DDBJ whole genome shotgun (WGS) entry which is preliminary data.</text>
</comment>
<protein>
    <submittedName>
        <fullName evidence="2">Similar to An01g11000</fullName>
    </submittedName>
</protein>
<feature type="region of interest" description="Disordered" evidence="1">
    <location>
        <begin position="351"/>
        <end position="385"/>
    </location>
</feature>
<feature type="compositionally biased region" description="Polar residues" evidence="1">
    <location>
        <begin position="122"/>
        <end position="135"/>
    </location>
</feature>
<feature type="compositionally biased region" description="Basic and acidic residues" evidence="1">
    <location>
        <begin position="23"/>
        <end position="35"/>
    </location>
</feature>
<sequence>MSTKSPRPQDSSFLGESWVVASPHEENEQQDERQPSEPSSPTPRPARRNRNYGSESMSTSTSSASGPELIMPSIYEAPLSEGSWVAPTARPQRSLRRRPQKSPKDSAQAEKQQSPPPKQDVTAATPTQRSRQPKATQPHAWKFLESFLRLMLNCALIAAIAHMLVLPEIVQQYQTLCSSDKIANLYPASCIPPYPQPQLPRHQPAPRDPVTNSQSRLETLLNSTLSETDPLANTLKQSESKLRDIHTDLKHAYPGSKHELDLEFTGCLQATRIAAGKFDSLRADIRSAVDSLIASGDNIQNLSQDARHATQMARREQYLDQLTTRMQSKADSLSNDLATLDDHLESIGSIVARESKQSKPSSSTPAPRPNNPGPEPGPESDQPPRLRAFVDSLLGVNLPAILRPITTESESALSSPDPSLADIFREAHTWVSRYTWLTPTCQEQLSSLGTVYPPGGAKKPQRSTART</sequence>
<reference evidence="3" key="2">
    <citation type="submission" date="2016-02" db="EMBL/GenBank/DDBJ databases">
        <title>Genome sequencing of Aspergillus luchuensis NBRC 4314.</title>
        <authorList>
            <person name="Yamada O."/>
        </authorList>
    </citation>
    <scope>NUCLEOTIDE SEQUENCE [LARGE SCALE GENOMIC DNA]</scope>
    <source>
        <strain evidence="3">RIB 2604</strain>
    </source>
</reference>
<feature type="compositionally biased region" description="Polar residues" evidence="1">
    <location>
        <begin position="1"/>
        <end position="14"/>
    </location>
</feature>
<accession>A0A146FBU8</accession>
<evidence type="ECO:0000313" key="3">
    <source>
        <dbReference type="Proteomes" id="UP000075230"/>
    </source>
</evidence>
<dbReference type="AlphaFoldDB" id="A0A146FBU8"/>
<evidence type="ECO:0000313" key="2">
    <source>
        <dbReference type="EMBL" id="GAT23357.1"/>
    </source>
</evidence>
<name>A0A146FBU8_ASPKA</name>
<feature type="compositionally biased region" description="Pro residues" evidence="1">
    <location>
        <begin position="366"/>
        <end position="377"/>
    </location>
</feature>
<evidence type="ECO:0000256" key="1">
    <source>
        <dbReference type="SAM" id="MobiDB-lite"/>
    </source>
</evidence>
<dbReference type="Proteomes" id="UP000075230">
    <property type="component" value="Unassembled WGS sequence"/>
</dbReference>
<gene>
    <name evidence="2" type="ORF">RIB2604_01704950</name>
</gene>